<keyword evidence="3" id="KW-0813">Transport</keyword>
<dbReference type="InterPro" id="IPR030678">
    <property type="entry name" value="Peptide/Ni-bd"/>
</dbReference>
<dbReference type="PANTHER" id="PTHR30290">
    <property type="entry name" value="PERIPLASMIC BINDING COMPONENT OF ABC TRANSPORTER"/>
    <property type="match status" value="1"/>
</dbReference>
<reference evidence="7 8" key="1">
    <citation type="submission" date="2020-04" db="EMBL/GenBank/DDBJ databases">
        <title>Rhodospirillaceae bacterium KN72 isolated from deep sea.</title>
        <authorList>
            <person name="Zhang D.-C."/>
        </authorList>
    </citation>
    <scope>NUCLEOTIDE SEQUENCE [LARGE SCALE GENOMIC DNA]</scope>
    <source>
        <strain evidence="7 8">KN72</strain>
    </source>
</reference>
<dbReference type="EMBL" id="JABBNT010000001">
    <property type="protein sequence ID" value="NMM43657.1"/>
    <property type="molecule type" value="Genomic_DNA"/>
</dbReference>
<feature type="chain" id="PRO_5031139470" evidence="5">
    <location>
        <begin position="26"/>
        <end position="508"/>
    </location>
</feature>
<evidence type="ECO:0000256" key="3">
    <source>
        <dbReference type="ARBA" id="ARBA00022448"/>
    </source>
</evidence>
<proteinExistence type="inferred from homology"/>
<dbReference type="PIRSF" id="PIRSF002741">
    <property type="entry name" value="MppA"/>
    <property type="match status" value="1"/>
</dbReference>
<dbReference type="Proteomes" id="UP000539372">
    <property type="component" value="Unassembled WGS sequence"/>
</dbReference>
<organism evidence="7 8">
    <name type="scientific">Pacificispira spongiicola</name>
    <dbReference type="NCBI Taxonomy" id="2729598"/>
    <lineage>
        <taxon>Bacteria</taxon>
        <taxon>Pseudomonadati</taxon>
        <taxon>Pseudomonadota</taxon>
        <taxon>Alphaproteobacteria</taxon>
        <taxon>Rhodospirillales</taxon>
        <taxon>Rhodospirillaceae</taxon>
        <taxon>Pacificispira</taxon>
    </lineage>
</organism>
<dbReference type="Gene3D" id="3.10.105.10">
    <property type="entry name" value="Dipeptide-binding Protein, Domain 3"/>
    <property type="match status" value="1"/>
</dbReference>
<dbReference type="Pfam" id="PF00496">
    <property type="entry name" value="SBP_bac_5"/>
    <property type="match status" value="1"/>
</dbReference>
<dbReference type="InterPro" id="IPR000914">
    <property type="entry name" value="SBP_5_dom"/>
</dbReference>
<evidence type="ECO:0000256" key="5">
    <source>
        <dbReference type="SAM" id="SignalP"/>
    </source>
</evidence>
<dbReference type="PROSITE" id="PS51318">
    <property type="entry name" value="TAT"/>
    <property type="match status" value="1"/>
</dbReference>
<dbReference type="GO" id="GO:0015833">
    <property type="term" value="P:peptide transport"/>
    <property type="evidence" value="ECO:0007669"/>
    <property type="project" value="TreeGrafter"/>
</dbReference>
<feature type="domain" description="Solute-binding protein family 5" evidence="6">
    <location>
        <begin position="77"/>
        <end position="423"/>
    </location>
</feature>
<evidence type="ECO:0000256" key="4">
    <source>
        <dbReference type="ARBA" id="ARBA00022729"/>
    </source>
</evidence>
<comment type="similarity">
    <text evidence="2">Belongs to the bacterial solute-binding protein 5 family.</text>
</comment>
<comment type="subcellular location">
    <subcellularLocation>
        <location evidence="1">Periplasm</location>
    </subcellularLocation>
</comment>
<dbReference type="AlphaFoldDB" id="A0A7Y0HF72"/>
<sequence>MNRRTLLQGAAALGLLPVLPTAAKATPNAGGHVRVAMGHGGTSDSYDPATYANNYIQAQTYGRNNMLTEIAPDGSLRGELAENYEASEDAKTWRFRLRKGVTFHNGKSLSVDDVIASINYHRGEDSKSAVKSLVAPVVDLRADGDWVVFELESGNADFPYLFADYHFSVFPAEDGKIDFSQGVGTGGYKIKAFEPGVRTELVRNPDYWKSDAAFFDEIELLTVLDATARVTALTTGEVDIADKIDPKTGGLVARSPGVTLMETAGTQHFTFAMDTRQAPFNDVNVRQALKYGINRQELVDKILSGYGTVGNDHPISRSNVFFNHDLEQREYDPDRAKYHLQQAGLDSVSVELHAADAAFTGAVDAATLYRESAAACGIDIGVVREPNDGYWKNVWMQKPWTAVYWSGRPTADWMFTTAYAADAKFNDSFWGNERFNQLLSAARAELDQTKRTEMYHEMQAIVRDDGGVVIPMFANYISARRDTVGAPETVGSNFDLDGLRFVERWWKT</sequence>
<accession>A0A7Y0HF72</accession>
<evidence type="ECO:0000313" key="8">
    <source>
        <dbReference type="Proteomes" id="UP000539372"/>
    </source>
</evidence>
<dbReference type="CDD" id="cd08503">
    <property type="entry name" value="PBP2_NikA_DppA_OppA_like_17"/>
    <property type="match status" value="1"/>
</dbReference>
<dbReference type="PANTHER" id="PTHR30290:SF10">
    <property type="entry name" value="PERIPLASMIC OLIGOPEPTIDE-BINDING PROTEIN-RELATED"/>
    <property type="match status" value="1"/>
</dbReference>
<keyword evidence="4 5" id="KW-0732">Signal</keyword>
<keyword evidence="8" id="KW-1185">Reference proteome</keyword>
<gene>
    <name evidence="7" type="ORF">HH303_04150</name>
</gene>
<name>A0A7Y0HF72_9PROT</name>
<evidence type="ECO:0000259" key="6">
    <source>
        <dbReference type="Pfam" id="PF00496"/>
    </source>
</evidence>
<evidence type="ECO:0000256" key="2">
    <source>
        <dbReference type="ARBA" id="ARBA00005695"/>
    </source>
</evidence>
<evidence type="ECO:0000256" key="1">
    <source>
        <dbReference type="ARBA" id="ARBA00004418"/>
    </source>
</evidence>
<comment type="caution">
    <text evidence="7">The sequence shown here is derived from an EMBL/GenBank/DDBJ whole genome shotgun (WGS) entry which is preliminary data.</text>
</comment>
<feature type="signal peptide" evidence="5">
    <location>
        <begin position="1"/>
        <end position="25"/>
    </location>
</feature>
<dbReference type="SUPFAM" id="SSF53850">
    <property type="entry name" value="Periplasmic binding protein-like II"/>
    <property type="match status" value="1"/>
</dbReference>
<dbReference type="GO" id="GO:0043190">
    <property type="term" value="C:ATP-binding cassette (ABC) transporter complex"/>
    <property type="evidence" value="ECO:0007669"/>
    <property type="project" value="InterPro"/>
</dbReference>
<dbReference type="Gene3D" id="3.90.76.10">
    <property type="entry name" value="Dipeptide-binding Protein, Domain 1"/>
    <property type="match status" value="1"/>
</dbReference>
<dbReference type="InterPro" id="IPR006311">
    <property type="entry name" value="TAT_signal"/>
</dbReference>
<dbReference type="GO" id="GO:0030288">
    <property type="term" value="C:outer membrane-bounded periplasmic space"/>
    <property type="evidence" value="ECO:0007669"/>
    <property type="project" value="UniProtKB-ARBA"/>
</dbReference>
<dbReference type="RefSeq" id="WP_169623920.1">
    <property type="nucleotide sequence ID" value="NZ_JABBNT010000001.1"/>
</dbReference>
<dbReference type="InterPro" id="IPR039424">
    <property type="entry name" value="SBP_5"/>
</dbReference>
<dbReference type="GO" id="GO:1904680">
    <property type="term" value="F:peptide transmembrane transporter activity"/>
    <property type="evidence" value="ECO:0007669"/>
    <property type="project" value="TreeGrafter"/>
</dbReference>
<dbReference type="Gene3D" id="3.40.190.10">
    <property type="entry name" value="Periplasmic binding protein-like II"/>
    <property type="match status" value="1"/>
</dbReference>
<protein>
    <submittedName>
        <fullName evidence="7">ABC transporter substrate-binding protein</fullName>
    </submittedName>
</protein>
<evidence type="ECO:0000313" key="7">
    <source>
        <dbReference type="EMBL" id="NMM43657.1"/>
    </source>
</evidence>